<sequence>MRQRKKRNLHKLCIDMERSEYTSFSMLARSKYEFQWTSILISRYMDSRG</sequence>
<dbReference type="AlphaFoldDB" id="A0A9D2Q8I6"/>
<accession>A0A9D2Q8I6</accession>
<reference evidence="1" key="2">
    <citation type="submission" date="2021-04" db="EMBL/GenBank/DDBJ databases">
        <authorList>
            <person name="Gilroy R."/>
        </authorList>
    </citation>
    <scope>NUCLEOTIDE SEQUENCE</scope>
    <source>
        <strain evidence="1">CHK196-7946</strain>
    </source>
</reference>
<gene>
    <name evidence="1" type="ORF">H9697_02620</name>
</gene>
<dbReference type="Proteomes" id="UP000823902">
    <property type="component" value="Unassembled WGS sequence"/>
</dbReference>
<dbReference type="EMBL" id="DWVY01000011">
    <property type="protein sequence ID" value="HJC73834.1"/>
    <property type="molecule type" value="Genomic_DNA"/>
</dbReference>
<comment type="caution">
    <text evidence="1">The sequence shown here is derived from an EMBL/GenBank/DDBJ whole genome shotgun (WGS) entry which is preliminary data.</text>
</comment>
<proteinExistence type="predicted"/>
<organism evidence="1 2">
    <name type="scientific">Candidatus Mediterraneibacter faecavium</name>
    <dbReference type="NCBI Taxonomy" id="2838668"/>
    <lineage>
        <taxon>Bacteria</taxon>
        <taxon>Bacillati</taxon>
        <taxon>Bacillota</taxon>
        <taxon>Clostridia</taxon>
        <taxon>Lachnospirales</taxon>
        <taxon>Lachnospiraceae</taxon>
        <taxon>Mediterraneibacter</taxon>
    </lineage>
</organism>
<evidence type="ECO:0000313" key="2">
    <source>
        <dbReference type="Proteomes" id="UP000823902"/>
    </source>
</evidence>
<reference evidence="1" key="1">
    <citation type="journal article" date="2021" name="PeerJ">
        <title>Extensive microbial diversity within the chicken gut microbiome revealed by metagenomics and culture.</title>
        <authorList>
            <person name="Gilroy R."/>
            <person name="Ravi A."/>
            <person name="Getino M."/>
            <person name="Pursley I."/>
            <person name="Horton D.L."/>
            <person name="Alikhan N.F."/>
            <person name="Baker D."/>
            <person name="Gharbi K."/>
            <person name="Hall N."/>
            <person name="Watson M."/>
            <person name="Adriaenssens E.M."/>
            <person name="Foster-Nyarko E."/>
            <person name="Jarju S."/>
            <person name="Secka A."/>
            <person name="Antonio M."/>
            <person name="Oren A."/>
            <person name="Chaudhuri R.R."/>
            <person name="La Ragione R."/>
            <person name="Hildebrand F."/>
            <person name="Pallen M.J."/>
        </authorList>
    </citation>
    <scope>NUCLEOTIDE SEQUENCE</scope>
    <source>
        <strain evidence="1">CHK196-7946</strain>
    </source>
</reference>
<protein>
    <submittedName>
        <fullName evidence="1">Uncharacterized protein</fullName>
    </submittedName>
</protein>
<name>A0A9D2Q8I6_9FIRM</name>
<evidence type="ECO:0000313" key="1">
    <source>
        <dbReference type="EMBL" id="HJC73834.1"/>
    </source>
</evidence>